<dbReference type="KEGG" id="soa:G3M56_012515"/>
<dbReference type="SUPFAM" id="SSF53756">
    <property type="entry name" value="UDP-Glycosyltransferase/glycogen phosphorylase"/>
    <property type="match status" value="1"/>
</dbReference>
<dbReference type="EMBL" id="CP066776">
    <property type="protein sequence ID" value="QQL44693.1"/>
    <property type="molecule type" value="Genomic_DNA"/>
</dbReference>
<dbReference type="GO" id="GO:0016757">
    <property type="term" value="F:glycosyltransferase activity"/>
    <property type="evidence" value="ECO:0007669"/>
    <property type="project" value="InterPro"/>
</dbReference>
<dbReference type="RefSeq" id="WP_164364284.1">
    <property type="nucleotide sequence ID" value="NZ_CP066776.1"/>
</dbReference>
<keyword evidence="2" id="KW-0808">Transferase</keyword>
<dbReference type="Gene3D" id="3.40.50.2000">
    <property type="entry name" value="Glycogen Phosphorylase B"/>
    <property type="match status" value="1"/>
</dbReference>
<proteinExistence type="predicted"/>
<sequence length="321" mass="35192">MPVPHIHITCPYPLDSTKGNAVSARRIIGVMTELGYRVTAGTIDEWQCADVHLALHAVRSRAAIDGFLKKCEGGKTAILLTGTDLYRDLPQSGEWDALRRVDRLVVYQESSLESLPEELRAMARVVPKSVEVAVPERTRPTDDGRFVVSQVSHLRATKDPFLVVGALGRLADLPQLEVHHYGDSRAEDYGATAVEHAEREPRYHWHGELPQRDVLQAMGNGDLFLNTSRVEGGANAIAEAIVCGVPVVASSIEPNRGQLGDGHPGLFSPGDVDQLAALLRRAVEDASFVDELHDASVRRQSFFSRASERAGWQALVDELVR</sequence>
<evidence type="ECO:0000313" key="2">
    <source>
        <dbReference type="EMBL" id="QQL44693.1"/>
    </source>
</evidence>
<dbReference type="AlphaFoldDB" id="A0A6B3L8J5"/>
<gene>
    <name evidence="2" type="ORF">G3M56_012515</name>
</gene>
<keyword evidence="3" id="KW-1185">Reference proteome</keyword>
<evidence type="ECO:0000313" key="3">
    <source>
        <dbReference type="Proteomes" id="UP000475117"/>
    </source>
</evidence>
<dbReference type="PANTHER" id="PTHR12526:SF630">
    <property type="entry name" value="GLYCOSYLTRANSFERASE"/>
    <property type="match status" value="1"/>
</dbReference>
<dbReference type="InterPro" id="IPR001296">
    <property type="entry name" value="Glyco_trans_1"/>
</dbReference>
<dbReference type="Pfam" id="PF00534">
    <property type="entry name" value="Glycos_transf_1"/>
    <property type="match status" value="1"/>
</dbReference>
<accession>A0A6B3L8J5</accession>
<organism evidence="2 3">
    <name type="scientific">Sulfuriroseicoccus oceanibius</name>
    <dbReference type="NCBI Taxonomy" id="2707525"/>
    <lineage>
        <taxon>Bacteria</taxon>
        <taxon>Pseudomonadati</taxon>
        <taxon>Verrucomicrobiota</taxon>
        <taxon>Verrucomicrobiia</taxon>
        <taxon>Verrucomicrobiales</taxon>
        <taxon>Verrucomicrobiaceae</taxon>
        <taxon>Sulfuriroseicoccus</taxon>
    </lineage>
</organism>
<evidence type="ECO:0000259" key="1">
    <source>
        <dbReference type="Pfam" id="PF00534"/>
    </source>
</evidence>
<feature type="domain" description="Glycosyl transferase family 1" evidence="1">
    <location>
        <begin position="141"/>
        <end position="287"/>
    </location>
</feature>
<name>A0A6B3L8J5_9BACT</name>
<dbReference type="PANTHER" id="PTHR12526">
    <property type="entry name" value="GLYCOSYLTRANSFERASE"/>
    <property type="match status" value="1"/>
</dbReference>
<reference evidence="2 3" key="1">
    <citation type="submission" date="2020-12" db="EMBL/GenBank/DDBJ databases">
        <title>Sulforoseuscoccus oceanibium gen. nov., sp. nov., a representative of the phylum Verrucomicrobia with special cytoplasmic membrane, and proposal of Sulforoseuscoccusaceae fam. nov.</title>
        <authorList>
            <person name="Xi F."/>
        </authorList>
    </citation>
    <scope>NUCLEOTIDE SEQUENCE [LARGE SCALE GENOMIC DNA]</scope>
    <source>
        <strain evidence="2 3">T37</strain>
    </source>
</reference>
<protein>
    <submittedName>
        <fullName evidence="2">Glycosyltransferase</fullName>
    </submittedName>
</protein>
<dbReference type="CDD" id="cd03801">
    <property type="entry name" value="GT4_PimA-like"/>
    <property type="match status" value="1"/>
</dbReference>
<dbReference type="Proteomes" id="UP000475117">
    <property type="component" value="Chromosome"/>
</dbReference>